<dbReference type="EMBL" id="JBBEGN010000001">
    <property type="protein sequence ID" value="MEJ2866555.1"/>
    <property type="molecule type" value="Genomic_DNA"/>
</dbReference>
<proteinExistence type="predicted"/>
<protein>
    <recommendedName>
        <fullName evidence="4">Glycosyltransferase RgtA/B/C/D-like domain-containing protein</fullName>
    </recommendedName>
</protein>
<evidence type="ECO:0000313" key="2">
    <source>
        <dbReference type="EMBL" id="MEJ2866555.1"/>
    </source>
</evidence>
<keyword evidence="1" id="KW-0812">Transmembrane</keyword>
<feature type="transmembrane region" description="Helical" evidence="1">
    <location>
        <begin position="155"/>
        <end position="171"/>
    </location>
</feature>
<name>A0ABU8MGU7_9PSEU</name>
<keyword evidence="1" id="KW-0472">Membrane</keyword>
<feature type="transmembrane region" description="Helical" evidence="1">
    <location>
        <begin position="397"/>
        <end position="416"/>
    </location>
</feature>
<feature type="transmembrane region" description="Helical" evidence="1">
    <location>
        <begin position="104"/>
        <end position="123"/>
    </location>
</feature>
<sequence>MSTLEATPPTAVHRRPARGVPWWVEALGLLLAPGIVAVLLRLTPMSVGLQTRWTMVDPNFSTAYARHGADLIERFGTADYFWVRVGQILPAHLAQLAFGDVGGFVVLRYAFALLATVPVYLWLRRRSLSAGALAVVVILTSPVVAMAWGSDYPDGAALAYLLAGLPLLVFPTTGARRLVARGLAGVFLGLAVHAHPAAFPLVAAALLAVLVSGWSRHAGVRRARTRRVVVELAAVVLGIVAATGLAVLGALLVYGRADLFGPTVDQLLRLQRPDQIRLWHSTTWAWAQRATYLLVPPAVVIAWAWRCARRRRRTGEWPPRGDAVVVLGSGLGLLAFLAIQASSGFTLEYYFYSSLLWAGACLTTALLLSAVSSSWWPVVAVLGLAVLQSWTGSPRFGVVPVGLAVAVVVVVAAVVAGGPRRRAASVLVVTVGLVLLTTGQPSTAYAPGQVRYPLADYGAVGGHPDRSAVTAYSTMASVVDVVPRAPVRALTWVEPPAAGSLPDEVPSRAAAQYLGPVHGLSSSMPALSAADRKKLDAAPGAQVILLGSRGTTFAAARAALAPWSPSVETEAVVDGTLHVEVLRLGATAGAPATSPR</sequence>
<keyword evidence="3" id="KW-1185">Reference proteome</keyword>
<reference evidence="2 3" key="1">
    <citation type="submission" date="2024-03" db="EMBL/GenBank/DDBJ databases">
        <title>Actinomycetospora sp. OC33-EN08, a novel actinomycete isolated from wild orchid (Aerides multiflora).</title>
        <authorList>
            <person name="Suriyachadkun C."/>
        </authorList>
    </citation>
    <scope>NUCLEOTIDE SEQUENCE [LARGE SCALE GENOMIC DNA]</scope>
    <source>
        <strain evidence="2 3">OC33-EN08</strain>
    </source>
</reference>
<keyword evidence="1" id="KW-1133">Transmembrane helix</keyword>
<feature type="transmembrane region" description="Helical" evidence="1">
    <location>
        <begin position="130"/>
        <end position="149"/>
    </location>
</feature>
<feature type="transmembrane region" description="Helical" evidence="1">
    <location>
        <begin position="286"/>
        <end position="305"/>
    </location>
</feature>
<dbReference type="RefSeq" id="WP_337693174.1">
    <property type="nucleotide sequence ID" value="NZ_JBBEGN010000001.1"/>
</dbReference>
<gene>
    <name evidence="2" type="ORF">WCD74_02175</name>
</gene>
<evidence type="ECO:0000256" key="1">
    <source>
        <dbReference type="SAM" id="Phobius"/>
    </source>
</evidence>
<feature type="transmembrane region" description="Helical" evidence="1">
    <location>
        <begin position="232"/>
        <end position="254"/>
    </location>
</feature>
<feature type="transmembrane region" description="Helical" evidence="1">
    <location>
        <begin position="20"/>
        <end position="42"/>
    </location>
</feature>
<evidence type="ECO:0008006" key="4">
    <source>
        <dbReference type="Google" id="ProtNLM"/>
    </source>
</evidence>
<dbReference type="Proteomes" id="UP001385809">
    <property type="component" value="Unassembled WGS sequence"/>
</dbReference>
<evidence type="ECO:0000313" key="3">
    <source>
        <dbReference type="Proteomes" id="UP001385809"/>
    </source>
</evidence>
<feature type="transmembrane region" description="Helical" evidence="1">
    <location>
        <begin position="325"/>
        <end position="343"/>
    </location>
</feature>
<comment type="caution">
    <text evidence="2">The sequence shown here is derived from an EMBL/GenBank/DDBJ whole genome shotgun (WGS) entry which is preliminary data.</text>
</comment>
<organism evidence="2 3">
    <name type="scientific">Actinomycetospora aurantiaca</name>
    <dbReference type="NCBI Taxonomy" id="3129233"/>
    <lineage>
        <taxon>Bacteria</taxon>
        <taxon>Bacillati</taxon>
        <taxon>Actinomycetota</taxon>
        <taxon>Actinomycetes</taxon>
        <taxon>Pseudonocardiales</taxon>
        <taxon>Pseudonocardiaceae</taxon>
        <taxon>Actinomycetospora</taxon>
    </lineage>
</organism>
<accession>A0ABU8MGU7</accession>